<keyword evidence="3" id="KW-1185">Reference proteome</keyword>
<dbReference type="Proteomes" id="UP001338125">
    <property type="component" value="Unassembled WGS sequence"/>
</dbReference>
<gene>
    <name evidence="2" type="ORF">PT974_06240</name>
</gene>
<dbReference type="EMBL" id="JAVFKD010000012">
    <property type="protein sequence ID" value="KAK5992820.1"/>
    <property type="molecule type" value="Genomic_DNA"/>
</dbReference>
<protein>
    <submittedName>
        <fullName evidence="2">Uncharacterized protein</fullName>
    </submittedName>
</protein>
<sequence>MSSQALRSACSRARPELERVGLPLRNYFRQFSTTQSQFDDAAPTVASDAGAGARPTARERTRAAASEINSLVKNRNASVGQRATPVEGAGQPKVIDVRSLPRGLGRGGFRGRGGFAGGAQGAPRTASPGGNRFSPGNRGGASRGGFVGRARGRGGRGGGGGGGQRGGSKTGKARGGGEGDKSAAGPRGKKQDPFERMDSAEKAFDDAMRFGTKMRYNPLLTMDSLAAFMPATPTTKEGQTATVLQNLSVLGTADQVGVPEGLQARNYAEEVERNGVRFFADLKAKEAAEQYLQDKKKKNESAAEGGEAIAAEGADAGPIIRSAEEAIKRVILDNAVAGKHEEPRFALDPVGVARSWHLRAETYTQRDVERFEKKLASLLGKGGGSKGQQPQAKT</sequence>
<accession>A0ABR0SM46</accession>
<reference evidence="2 3" key="1">
    <citation type="submission" date="2024-01" db="EMBL/GenBank/DDBJ databases">
        <title>Complete genome of Cladobotryum mycophilum ATHUM6906.</title>
        <authorList>
            <person name="Christinaki A.C."/>
            <person name="Myridakis A.I."/>
            <person name="Kouvelis V.N."/>
        </authorList>
    </citation>
    <scope>NUCLEOTIDE SEQUENCE [LARGE SCALE GENOMIC DNA]</scope>
    <source>
        <strain evidence="2 3">ATHUM6906</strain>
    </source>
</reference>
<feature type="compositionally biased region" description="Gly residues" evidence="1">
    <location>
        <begin position="155"/>
        <end position="174"/>
    </location>
</feature>
<name>A0ABR0SM46_9HYPO</name>
<feature type="region of interest" description="Disordered" evidence="1">
    <location>
        <begin position="99"/>
        <end position="196"/>
    </location>
</feature>
<organism evidence="2 3">
    <name type="scientific">Cladobotryum mycophilum</name>
    <dbReference type="NCBI Taxonomy" id="491253"/>
    <lineage>
        <taxon>Eukaryota</taxon>
        <taxon>Fungi</taxon>
        <taxon>Dikarya</taxon>
        <taxon>Ascomycota</taxon>
        <taxon>Pezizomycotina</taxon>
        <taxon>Sordariomycetes</taxon>
        <taxon>Hypocreomycetidae</taxon>
        <taxon>Hypocreales</taxon>
        <taxon>Hypocreaceae</taxon>
        <taxon>Cladobotryum</taxon>
    </lineage>
</organism>
<comment type="caution">
    <text evidence="2">The sequence shown here is derived from an EMBL/GenBank/DDBJ whole genome shotgun (WGS) entry which is preliminary data.</text>
</comment>
<proteinExistence type="predicted"/>
<evidence type="ECO:0000256" key="1">
    <source>
        <dbReference type="SAM" id="MobiDB-lite"/>
    </source>
</evidence>
<evidence type="ECO:0000313" key="2">
    <source>
        <dbReference type="EMBL" id="KAK5992820.1"/>
    </source>
</evidence>
<feature type="compositionally biased region" description="Gly residues" evidence="1">
    <location>
        <begin position="137"/>
        <end position="147"/>
    </location>
</feature>
<feature type="compositionally biased region" description="Gly residues" evidence="1">
    <location>
        <begin position="104"/>
        <end position="120"/>
    </location>
</feature>
<evidence type="ECO:0000313" key="3">
    <source>
        <dbReference type="Proteomes" id="UP001338125"/>
    </source>
</evidence>